<feature type="transmembrane region" description="Helical" evidence="1">
    <location>
        <begin position="109"/>
        <end position="129"/>
    </location>
</feature>
<reference evidence="2" key="1">
    <citation type="journal article" date="2012" name="Science">
        <title>Fermentation, hydrogen, and sulfur metabolism in multiple uncultivated bacterial phyla.</title>
        <authorList>
            <person name="Wrighton K.C."/>
            <person name="Thomas B.C."/>
            <person name="Sharon I."/>
            <person name="Miller C.S."/>
            <person name="Castelle C.J."/>
            <person name="VerBerkmoes N.C."/>
            <person name="Wilkins M.J."/>
            <person name="Hettich R.L."/>
            <person name="Lipton M.S."/>
            <person name="Williams K.H."/>
            <person name="Long P.E."/>
            <person name="Banfield J.F."/>
        </authorList>
    </citation>
    <scope>NUCLEOTIDE SEQUENCE [LARGE SCALE GENOMIC DNA]</scope>
</reference>
<name>K2ACU8_9BACT</name>
<accession>K2ACU8</accession>
<feature type="transmembrane region" description="Helical" evidence="1">
    <location>
        <begin position="68"/>
        <end position="88"/>
    </location>
</feature>
<feature type="transmembrane region" description="Helical" evidence="1">
    <location>
        <begin position="242"/>
        <end position="262"/>
    </location>
</feature>
<protein>
    <submittedName>
        <fullName evidence="2">Uncharacterized protein</fullName>
    </submittedName>
</protein>
<organism evidence="2">
    <name type="scientific">uncultured bacterium</name>
    <name type="common">gcode 4</name>
    <dbReference type="NCBI Taxonomy" id="1234023"/>
    <lineage>
        <taxon>Bacteria</taxon>
        <taxon>environmental samples</taxon>
    </lineage>
</organism>
<evidence type="ECO:0000313" key="2">
    <source>
        <dbReference type="EMBL" id="EKD65825.1"/>
    </source>
</evidence>
<feature type="transmembrane region" description="Helical" evidence="1">
    <location>
        <begin position="193"/>
        <end position="211"/>
    </location>
</feature>
<proteinExistence type="predicted"/>
<dbReference type="AlphaFoldDB" id="K2ACU8"/>
<keyword evidence="1" id="KW-1133">Transmembrane helix</keyword>
<feature type="transmembrane region" description="Helical" evidence="1">
    <location>
        <begin position="40"/>
        <end position="62"/>
    </location>
</feature>
<feature type="transmembrane region" description="Helical" evidence="1">
    <location>
        <begin position="169"/>
        <end position="186"/>
    </location>
</feature>
<evidence type="ECO:0000256" key="1">
    <source>
        <dbReference type="SAM" id="Phobius"/>
    </source>
</evidence>
<comment type="caution">
    <text evidence="2">The sequence shown here is derived from an EMBL/GenBank/DDBJ whole genome shotgun (WGS) entry which is preliminary data.</text>
</comment>
<dbReference type="EMBL" id="AMFJ01021669">
    <property type="protein sequence ID" value="EKD65825.1"/>
    <property type="molecule type" value="Genomic_DNA"/>
</dbReference>
<keyword evidence="1" id="KW-0472">Membrane</keyword>
<gene>
    <name evidence="2" type="ORF">ACD_49C00083G0012</name>
</gene>
<keyword evidence="1" id="KW-0812">Transmembrane</keyword>
<sequence>MKNIIENNDQSTNNNDWDIFIKIKEEILFIILLRGYKKQILANTIYLIIAFVMLAFISSLIIPKEALITFLIIIRLVQVWVVYILKDFKIKERTEENKVRIKKNQEQMILIASIMACLWVMFSFVLPVFTIGNESISFIEISDKLNNLNLWLSNYLWGEYDIWQSIKDFMLYSILSAFSILIWYINRWKMLSLISLFGIFYYIIILFSIISNSDSIPNIINIMWKFEEYWLLNKDFSFSSASWLYVHLISFMYLIIPCFPIIKGYLDLNSEKVG</sequence>